<keyword evidence="5 7" id="KW-0521">NADP</keyword>
<dbReference type="GO" id="GO:0004146">
    <property type="term" value="F:dihydrofolate reductase activity"/>
    <property type="evidence" value="ECO:0007669"/>
    <property type="project" value="UniProtKB-EC"/>
</dbReference>
<dbReference type="PIRSF" id="PIRSF000194">
    <property type="entry name" value="DHFR"/>
    <property type="match status" value="1"/>
</dbReference>
<comment type="similarity">
    <text evidence="2 7 8">Belongs to the dihydrofolate reductase family.</text>
</comment>
<dbReference type="PANTHER" id="PTHR48069:SF3">
    <property type="entry name" value="DIHYDROFOLATE REDUCTASE"/>
    <property type="match status" value="1"/>
</dbReference>
<dbReference type="Gene3D" id="3.40.430.10">
    <property type="entry name" value="Dihydrofolate Reductase, subunit A"/>
    <property type="match status" value="1"/>
</dbReference>
<gene>
    <name evidence="10" type="ORF">ACFQ4B_01900</name>
</gene>
<evidence type="ECO:0000256" key="2">
    <source>
        <dbReference type="ARBA" id="ARBA00009539"/>
    </source>
</evidence>
<evidence type="ECO:0000313" key="10">
    <source>
        <dbReference type="EMBL" id="MFD1218859.1"/>
    </source>
</evidence>
<dbReference type="PROSITE" id="PS00075">
    <property type="entry name" value="DHFR_1"/>
    <property type="match status" value="1"/>
</dbReference>
<protein>
    <recommendedName>
        <fullName evidence="3 7">Dihydrofolate reductase</fullName>
        <ecNumber evidence="3 7">1.5.1.3</ecNumber>
    </recommendedName>
</protein>
<evidence type="ECO:0000256" key="7">
    <source>
        <dbReference type="PIRNR" id="PIRNR000194"/>
    </source>
</evidence>
<comment type="catalytic activity">
    <reaction evidence="7">
        <text>(6S)-5,6,7,8-tetrahydrofolate + NADP(+) = 7,8-dihydrofolate + NADPH + H(+)</text>
        <dbReference type="Rhea" id="RHEA:15009"/>
        <dbReference type="ChEBI" id="CHEBI:15378"/>
        <dbReference type="ChEBI" id="CHEBI:57451"/>
        <dbReference type="ChEBI" id="CHEBI:57453"/>
        <dbReference type="ChEBI" id="CHEBI:57783"/>
        <dbReference type="ChEBI" id="CHEBI:58349"/>
        <dbReference type="EC" id="1.5.1.3"/>
    </reaction>
</comment>
<reference evidence="11" key="1">
    <citation type="journal article" date="2019" name="Int. J. Syst. Evol. Microbiol.">
        <title>The Global Catalogue of Microorganisms (GCM) 10K type strain sequencing project: providing services to taxonomists for standard genome sequencing and annotation.</title>
        <authorList>
            <consortium name="The Broad Institute Genomics Platform"/>
            <consortium name="The Broad Institute Genome Sequencing Center for Infectious Disease"/>
            <person name="Wu L."/>
            <person name="Ma J."/>
        </authorList>
    </citation>
    <scope>NUCLEOTIDE SEQUENCE [LARGE SCALE GENOMIC DNA]</scope>
    <source>
        <strain evidence="11">CCUG 53270</strain>
    </source>
</reference>
<proteinExistence type="inferred from homology"/>
<dbReference type="Pfam" id="PF00186">
    <property type="entry name" value="DHFR_1"/>
    <property type="match status" value="1"/>
</dbReference>
<evidence type="ECO:0000256" key="8">
    <source>
        <dbReference type="RuleBase" id="RU004474"/>
    </source>
</evidence>
<dbReference type="EC" id="1.5.1.3" evidence="3 7"/>
<keyword evidence="6 7" id="KW-0560">Oxidoreductase</keyword>
<accession>A0ABW3UEY0</accession>
<keyword evidence="4 7" id="KW-0554">One-carbon metabolism</keyword>
<dbReference type="InterPro" id="IPR001796">
    <property type="entry name" value="DHFR_dom"/>
</dbReference>
<evidence type="ECO:0000313" key="11">
    <source>
        <dbReference type="Proteomes" id="UP001597180"/>
    </source>
</evidence>
<evidence type="ECO:0000256" key="3">
    <source>
        <dbReference type="ARBA" id="ARBA00012856"/>
    </source>
</evidence>
<dbReference type="InterPro" id="IPR024072">
    <property type="entry name" value="DHFR-like_dom_sf"/>
</dbReference>
<name>A0ABW3UEY0_9BACL</name>
<dbReference type="CDD" id="cd00209">
    <property type="entry name" value="DHFR"/>
    <property type="match status" value="1"/>
</dbReference>
<comment type="function">
    <text evidence="7">Key enzyme in folate metabolism. Catalyzes an essential reaction for de novo glycine and purine synthesis, and for DNA precursor synthesis.</text>
</comment>
<evidence type="ECO:0000259" key="9">
    <source>
        <dbReference type="PROSITE" id="PS51330"/>
    </source>
</evidence>
<sequence length="166" mass="19109">MIISFIVAMDEQRGIGVDNRLPWHLPADLAFFKRVTSGHTILMGRKTFESIGRPLPKRRNVILTRDRAFTAEGCEVVHSVEEALERYGAASESGELFVIGGAEVFRLFMPYADKMYITEIAHRFEADTFLDELDLSGWTIVSREKGPRDEKNPYDYEFVIYERKRA</sequence>
<dbReference type="InterPro" id="IPR012259">
    <property type="entry name" value="DHFR"/>
</dbReference>
<keyword evidence="11" id="KW-1185">Reference proteome</keyword>
<dbReference type="RefSeq" id="WP_192705325.1">
    <property type="nucleotide sequence ID" value="NZ_BAABJG010000012.1"/>
</dbReference>
<dbReference type="PANTHER" id="PTHR48069">
    <property type="entry name" value="DIHYDROFOLATE REDUCTASE"/>
    <property type="match status" value="1"/>
</dbReference>
<dbReference type="InterPro" id="IPR017925">
    <property type="entry name" value="DHFR_CS"/>
</dbReference>
<dbReference type="EMBL" id="JBHTLU010000006">
    <property type="protein sequence ID" value="MFD1218859.1"/>
    <property type="molecule type" value="Genomic_DNA"/>
</dbReference>
<evidence type="ECO:0000256" key="6">
    <source>
        <dbReference type="ARBA" id="ARBA00023002"/>
    </source>
</evidence>
<dbReference type="Proteomes" id="UP001597180">
    <property type="component" value="Unassembled WGS sequence"/>
</dbReference>
<organism evidence="10 11">
    <name type="scientific">Paenibacillus vulneris</name>
    <dbReference type="NCBI Taxonomy" id="1133364"/>
    <lineage>
        <taxon>Bacteria</taxon>
        <taxon>Bacillati</taxon>
        <taxon>Bacillota</taxon>
        <taxon>Bacilli</taxon>
        <taxon>Bacillales</taxon>
        <taxon>Paenibacillaceae</taxon>
        <taxon>Paenibacillus</taxon>
    </lineage>
</organism>
<dbReference type="SUPFAM" id="SSF53597">
    <property type="entry name" value="Dihydrofolate reductase-like"/>
    <property type="match status" value="1"/>
</dbReference>
<dbReference type="PRINTS" id="PR00070">
    <property type="entry name" value="DHFR"/>
</dbReference>
<dbReference type="PROSITE" id="PS51330">
    <property type="entry name" value="DHFR_2"/>
    <property type="match status" value="1"/>
</dbReference>
<feature type="domain" description="DHFR" evidence="9">
    <location>
        <begin position="2"/>
        <end position="163"/>
    </location>
</feature>
<evidence type="ECO:0000256" key="1">
    <source>
        <dbReference type="ARBA" id="ARBA00004903"/>
    </source>
</evidence>
<evidence type="ECO:0000256" key="4">
    <source>
        <dbReference type="ARBA" id="ARBA00022563"/>
    </source>
</evidence>
<evidence type="ECO:0000256" key="5">
    <source>
        <dbReference type="ARBA" id="ARBA00022857"/>
    </source>
</evidence>
<comment type="caution">
    <text evidence="10">The sequence shown here is derived from an EMBL/GenBank/DDBJ whole genome shotgun (WGS) entry which is preliminary data.</text>
</comment>
<comment type="pathway">
    <text evidence="1 7">Cofactor biosynthesis; tetrahydrofolate biosynthesis; 5,6,7,8-tetrahydrofolate from 7,8-dihydrofolate: step 1/1.</text>
</comment>